<dbReference type="Pfam" id="PF00172">
    <property type="entry name" value="Zn_clus"/>
    <property type="match status" value="1"/>
</dbReference>
<dbReference type="InterPro" id="IPR007219">
    <property type="entry name" value="XnlR_reg_dom"/>
</dbReference>
<dbReference type="CDD" id="cd12148">
    <property type="entry name" value="fungal_TF_MHR"/>
    <property type="match status" value="1"/>
</dbReference>
<dbReference type="PANTHER" id="PTHR46910:SF38">
    <property type="entry name" value="ZN(2)-C6 FUNGAL-TYPE DOMAIN-CONTAINING PROTEIN"/>
    <property type="match status" value="1"/>
</dbReference>
<dbReference type="GO" id="GO:0003677">
    <property type="term" value="F:DNA binding"/>
    <property type="evidence" value="ECO:0007669"/>
    <property type="project" value="InterPro"/>
</dbReference>
<dbReference type="CDD" id="cd00067">
    <property type="entry name" value="GAL4"/>
    <property type="match status" value="1"/>
</dbReference>
<dbReference type="SUPFAM" id="SSF57701">
    <property type="entry name" value="Zn2/Cys6 DNA-binding domain"/>
    <property type="match status" value="1"/>
</dbReference>
<dbReference type="SMART" id="SM00906">
    <property type="entry name" value="Fungal_trans"/>
    <property type="match status" value="1"/>
</dbReference>
<dbReference type="PANTHER" id="PTHR46910">
    <property type="entry name" value="TRANSCRIPTION FACTOR PDR1"/>
    <property type="match status" value="1"/>
</dbReference>
<feature type="domain" description="Zn(2)-C6 fungal-type" evidence="4">
    <location>
        <begin position="16"/>
        <end position="49"/>
    </location>
</feature>
<name>A0A9P6DX44_9AGAM</name>
<evidence type="ECO:0000259" key="4">
    <source>
        <dbReference type="PROSITE" id="PS50048"/>
    </source>
</evidence>
<comment type="caution">
    <text evidence="5">The sequence shown here is derived from an EMBL/GenBank/DDBJ whole genome shotgun (WGS) entry which is preliminary data.</text>
</comment>
<dbReference type="SMART" id="SM00066">
    <property type="entry name" value="GAL4"/>
    <property type="match status" value="1"/>
</dbReference>
<dbReference type="InterPro" id="IPR036864">
    <property type="entry name" value="Zn2-C6_fun-type_DNA-bd_sf"/>
</dbReference>
<accession>A0A9P6DX44</accession>
<evidence type="ECO:0000256" key="1">
    <source>
        <dbReference type="ARBA" id="ARBA00022723"/>
    </source>
</evidence>
<keyword evidence="1" id="KW-0479">Metal-binding</keyword>
<dbReference type="Proteomes" id="UP000886523">
    <property type="component" value="Unassembled WGS sequence"/>
</dbReference>
<feature type="compositionally biased region" description="Polar residues" evidence="3">
    <location>
        <begin position="629"/>
        <end position="641"/>
    </location>
</feature>
<dbReference type="OrthoDB" id="4456959at2759"/>
<feature type="region of interest" description="Disordered" evidence="3">
    <location>
        <begin position="89"/>
        <end position="111"/>
    </location>
</feature>
<dbReference type="PROSITE" id="PS00463">
    <property type="entry name" value="ZN2_CY6_FUNGAL_1"/>
    <property type="match status" value="1"/>
</dbReference>
<evidence type="ECO:0000256" key="2">
    <source>
        <dbReference type="ARBA" id="ARBA00023242"/>
    </source>
</evidence>
<evidence type="ECO:0000313" key="5">
    <source>
        <dbReference type="EMBL" id="KAF9514238.1"/>
    </source>
</evidence>
<dbReference type="InterPro" id="IPR001138">
    <property type="entry name" value="Zn2Cys6_DnaBD"/>
</dbReference>
<protein>
    <recommendedName>
        <fullName evidence="4">Zn(2)-C6 fungal-type domain-containing protein</fullName>
    </recommendedName>
</protein>
<dbReference type="GO" id="GO:0008270">
    <property type="term" value="F:zinc ion binding"/>
    <property type="evidence" value="ECO:0007669"/>
    <property type="project" value="InterPro"/>
</dbReference>
<sequence length="796" mass="89706">MESSSRDIRKHRSQRACDVCRQKKVRCDGADMPDNRCSGCIARNVLCSYEGYNKRRGGQDASLSERLTKMENLLDKVQPTMSKTIKRRSSWPSPAVISPARSVSPDPFDDSEIEQQGIPQLTEGMKNLDLPEERYRQHYHGKASSFNLFVRARRLKDGSITAPPPSVQWRFRRPEFWQETREAYDSIPLKSCIFPSPDLAEALINAYFSEYFPCSLMIHRPSFETRYHTKLHTADPEFAVLALMTFAVGSRFLPTDIQESLGGTPKTTGKMFYDQARPYLLSVQPPVSLFTFQSLILFSFFQFMSGDHHMAWASLGTACRLGQDVGAHRRKQNSPEAELWKRSFWVLLVLDRNLCAILGRPVSCQLEDMDLGFPVAQGEEEERGVVYTNCLLRISNILSEVLQSLYVIRRPPLLASLVGDDYEQTVVAQLDSRLNEWIDSVPEHLRWNPENDDLDILEQSFYLYTMYFYVQLFVHRPFIPTRNKPSVLTFPSLAICTNAARSCSHLLDVARRRIRRLLSIPVAAAYASATILLMVLWDVKNSGVRVDEGMQLRDVNACVRFLIAQERIYPHAGKLVDVLKELSSFAIGDISLLDTVDSPPKREREDDSDGDNSSPRLKPYQARTGEVTVASSLHSESTPDSEQPPFETEHQDPSVPKAYPFHSIPFSTSALSQSIPEQHPWLGSTSFDSTSEYLAACMPASLYHGGAACNPPNAQGVYDGSSLCQPVLSTQHGVYDPNSIDKSSHLWDVGQLEDSTREDALVTPGIVDIDGTLSEGDLLRMLSFAPHGLERQWEDM</sequence>
<organism evidence="5 6">
    <name type="scientific">Hydnum rufescens UP504</name>
    <dbReference type="NCBI Taxonomy" id="1448309"/>
    <lineage>
        <taxon>Eukaryota</taxon>
        <taxon>Fungi</taxon>
        <taxon>Dikarya</taxon>
        <taxon>Basidiomycota</taxon>
        <taxon>Agaricomycotina</taxon>
        <taxon>Agaricomycetes</taxon>
        <taxon>Cantharellales</taxon>
        <taxon>Hydnaceae</taxon>
        <taxon>Hydnum</taxon>
    </lineage>
</organism>
<dbReference type="GO" id="GO:0006351">
    <property type="term" value="P:DNA-templated transcription"/>
    <property type="evidence" value="ECO:0007669"/>
    <property type="project" value="InterPro"/>
</dbReference>
<dbReference type="InterPro" id="IPR050987">
    <property type="entry name" value="AtrR-like"/>
</dbReference>
<feature type="region of interest" description="Disordered" evidence="3">
    <location>
        <begin position="596"/>
        <end position="659"/>
    </location>
</feature>
<evidence type="ECO:0000256" key="3">
    <source>
        <dbReference type="SAM" id="MobiDB-lite"/>
    </source>
</evidence>
<reference evidence="5" key="1">
    <citation type="journal article" date="2020" name="Nat. Commun.">
        <title>Large-scale genome sequencing of mycorrhizal fungi provides insights into the early evolution of symbiotic traits.</title>
        <authorList>
            <person name="Miyauchi S."/>
            <person name="Kiss E."/>
            <person name="Kuo A."/>
            <person name="Drula E."/>
            <person name="Kohler A."/>
            <person name="Sanchez-Garcia M."/>
            <person name="Morin E."/>
            <person name="Andreopoulos B."/>
            <person name="Barry K.W."/>
            <person name="Bonito G."/>
            <person name="Buee M."/>
            <person name="Carver A."/>
            <person name="Chen C."/>
            <person name="Cichocki N."/>
            <person name="Clum A."/>
            <person name="Culley D."/>
            <person name="Crous P.W."/>
            <person name="Fauchery L."/>
            <person name="Girlanda M."/>
            <person name="Hayes R.D."/>
            <person name="Keri Z."/>
            <person name="LaButti K."/>
            <person name="Lipzen A."/>
            <person name="Lombard V."/>
            <person name="Magnuson J."/>
            <person name="Maillard F."/>
            <person name="Murat C."/>
            <person name="Nolan M."/>
            <person name="Ohm R.A."/>
            <person name="Pangilinan J."/>
            <person name="Pereira M.F."/>
            <person name="Perotto S."/>
            <person name="Peter M."/>
            <person name="Pfister S."/>
            <person name="Riley R."/>
            <person name="Sitrit Y."/>
            <person name="Stielow J.B."/>
            <person name="Szollosi G."/>
            <person name="Zifcakova L."/>
            <person name="Stursova M."/>
            <person name="Spatafora J.W."/>
            <person name="Tedersoo L."/>
            <person name="Vaario L.M."/>
            <person name="Yamada A."/>
            <person name="Yan M."/>
            <person name="Wang P."/>
            <person name="Xu J."/>
            <person name="Bruns T."/>
            <person name="Baldrian P."/>
            <person name="Vilgalys R."/>
            <person name="Dunand C."/>
            <person name="Henrissat B."/>
            <person name="Grigoriev I.V."/>
            <person name="Hibbett D."/>
            <person name="Nagy L.G."/>
            <person name="Martin F.M."/>
        </authorList>
    </citation>
    <scope>NUCLEOTIDE SEQUENCE</scope>
    <source>
        <strain evidence="5">UP504</strain>
    </source>
</reference>
<dbReference type="AlphaFoldDB" id="A0A9P6DX44"/>
<gene>
    <name evidence="5" type="ORF">BS47DRAFT_1329004</name>
</gene>
<dbReference type="EMBL" id="MU128963">
    <property type="protein sequence ID" value="KAF9514238.1"/>
    <property type="molecule type" value="Genomic_DNA"/>
</dbReference>
<dbReference type="Gene3D" id="4.10.240.10">
    <property type="entry name" value="Zn(2)-C6 fungal-type DNA-binding domain"/>
    <property type="match status" value="1"/>
</dbReference>
<dbReference type="PROSITE" id="PS50048">
    <property type="entry name" value="ZN2_CY6_FUNGAL_2"/>
    <property type="match status" value="1"/>
</dbReference>
<keyword evidence="2" id="KW-0539">Nucleus</keyword>
<evidence type="ECO:0000313" key="6">
    <source>
        <dbReference type="Proteomes" id="UP000886523"/>
    </source>
</evidence>
<keyword evidence="6" id="KW-1185">Reference proteome</keyword>
<proteinExistence type="predicted"/>
<dbReference type="GO" id="GO:0000981">
    <property type="term" value="F:DNA-binding transcription factor activity, RNA polymerase II-specific"/>
    <property type="evidence" value="ECO:0007669"/>
    <property type="project" value="InterPro"/>
</dbReference>
<dbReference type="Pfam" id="PF04082">
    <property type="entry name" value="Fungal_trans"/>
    <property type="match status" value="1"/>
</dbReference>